<dbReference type="InterPro" id="IPR008599">
    <property type="entry name" value="Diacid_rec"/>
</dbReference>
<proteinExistence type="predicted"/>
<sequence length="342" mass="39322">MFQLSEQQAQEIVDKMMADIPYNINIMNEQGIIIGSGERHRVGTIHQGAVEALSIGKMIEIRTAREYEKQGTNEPIVINQQYVGVIGITGHPDEVRPFCNIVRTTVTLLIEQRIAFEKQTYENNRKKAFSDLLLHYAGTYSQKIKKEATSYHIDLLVKTTVLYIKSFQRQEDQPSNWLPYPWFEIDEDSYVVLIQDPANISPCISTLYSHHPEQWIAVGTSHTNIATSYQQARSAMTLLLSLRPSTQIIHYDEVAFIAQWSHTELMQTGNSVTKLEGYSDLLDTLRSFIEHNCNMSDTAIHLNIHRNTLQYRLKKIQQVTGKDPRQLLHLIELIYGLISLYK</sequence>
<dbReference type="InterPro" id="IPR051448">
    <property type="entry name" value="CdaR-like_regulators"/>
</dbReference>
<dbReference type="EMBL" id="CP117416">
    <property type="protein sequence ID" value="WCT55846.1"/>
    <property type="molecule type" value="Genomic_DNA"/>
</dbReference>
<reference evidence="3 4" key="1">
    <citation type="submission" date="2023-02" db="EMBL/GenBank/DDBJ databases">
        <title>Genome sequence of Paenibacillus kyungheensis KACC 18744.</title>
        <authorList>
            <person name="Kim S."/>
            <person name="Heo J."/>
            <person name="Kwon S.-W."/>
        </authorList>
    </citation>
    <scope>NUCLEOTIDE SEQUENCE [LARGE SCALE GENOMIC DNA]</scope>
    <source>
        <strain evidence="3 4">KACC 18744</strain>
    </source>
</reference>
<accession>A0AAX3M213</accession>
<keyword evidence="4" id="KW-1185">Reference proteome</keyword>
<evidence type="ECO:0000259" key="1">
    <source>
        <dbReference type="Pfam" id="PF05651"/>
    </source>
</evidence>
<dbReference type="InterPro" id="IPR042070">
    <property type="entry name" value="PucR_C-HTH_sf"/>
</dbReference>
<feature type="domain" description="Putative sugar diacid recognition" evidence="1">
    <location>
        <begin position="4"/>
        <end position="129"/>
    </location>
</feature>
<dbReference type="InterPro" id="IPR009057">
    <property type="entry name" value="Homeodomain-like_sf"/>
</dbReference>
<evidence type="ECO:0000313" key="4">
    <source>
        <dbReference type="Proteomes" id="UP001220509"/>
    </source>
</evidence>
<gene>
    <name evidence="3" type="ORF">PQ456_22310</name>
</gene>
<dbReference type="KEGG" id="pka:PQ456_22310"/>
<dbReference type="Proteomes" id="UP001220509">
    <property type="component" value="Chromosome"/>
</dbReference>
<dbReference type="Pfam" id="PF13556">
    <property type="entry name" value="HTH_30"/>
    <property type="match status" value="1"/>
</dbReference>
<evidence type="ECO:0000259" key="2">
    <source>
        <dbReference type="Pfam" id="PF13556"/>
    </source>
</evidence>
<dbReference type="SUPFAM" id="SSF46689">
    <property type="entry name" value="Homeodomain-like"/>
    <property type="match status" value="1"/>
</dbReference>
<dbReference type="Pfam" id="PF05651">
    <property type="entry name" value="Diacid_rec"/>
    <property type="match status" value="1"/>
</dbReference>
<dbReference type="PANTHER" id="PTHR33744:SF15">
    <property type="entry name" value="CARBOHYDRATE DIACID REGULATOR"/>
    <property type="match status" value="1"/>
</dbReference>
<dbReference type="InterPro" id="IPR025736">
    <property type="entry name" value="PucR_C-HTH_dom"/>
</dbReference>
<evidence type="ECO:0000313" key="3">
    <source>
        <dbReference type="EMBL" id="WCT55846.1"/>
    </source>
</evidence>
<name>A0AAX3M213_9BACL</name>
<protein>
    <submittedName>
        <fullName evidence="3">Sugar diacid recognition domain-containing protein</fullName>
    </submittedName>
</protein>
<organism evidence="3 4">
    <name type="scientific">Paenibacillus kyungheensis</name>
    <dbReference type="NCBI Taxonomy" id="1452732"/>
    <lineage>
        <taxon>Bacteria</taxon>
        <taxon>Bacillati</taxon>
        <taxon>Bacillota</taxon>
        <taxon>Bacilli</taxon>
        <taxon>Bacillales</taxon>
        <taxon>Paenibacillaceae</taxon>
        <taxon>Paenibacillus</taxon>
    </lineage>
</organism>
<feature type="domain" description="PucR C-terminal helix-turn-helix" evidence="2">
    <location>
        <begin position="281"/>
        <end position="330"/>
    </location>
</feature>
<dbReference type="RefSeq" id="WP_273614193.1">
    <property type="nucleotide sequence ID" value="NZ_CP117416.1"/>
</dbReference>
<dbReference type="Gene3D" id="1.10.10.2840">
    <property type="entry name" value="PucR C-terminal helix-turn-helix domain"/>
    <property type="match status" value="1"/>
</dbReference>
<dbReference type="AlphaFoldDB" id="A0AAX3M213"/>
<dbReference type="PANTHER" id="PTHR33744">
    <property type="entry name" value="CARBOHYDRATE DIACID REGULATOR"/>
    <property type="match status" value="1"/>
</dbReference>